<keyword evidence="2" id="KW-0472">Membrane</keyword>
<dbReference type="Gene3D" id="2.40.160.50">
    <property type="entry name" value="membrane protein fhac: a member of the omp85/tpsb transporter family"/>
    <property type="match status" value="1"/>
</dbReference>
<proteinExistence type="predicted"/>
<dbReference type="Pfam" id="PF01103">
    <property type="entry name" value="Omp85"/>
    <property type="match status" value="1"/>
</dbReference>
<accession>A0ABV7F9C2</accession>
<name>A0ABV7F9C2_9BURK</name>
<reference evidence="5" key="1">
    <citation type="journal article" date="2019" name="Int. J. Syst. Evol. Microbiol.">
        <title>The Global Catalogue of Microorganisms (GCM) 10K type strain sequencing project: providing services to taxonomists for standard genome sequencing and annotation.</title>
        <authorList>
            <consortium name="The Broad Institute Genomics Platform"/>
            <consortium name="The Broad Institute Genome Sequencing Center for Infectious Disease"/>
            <person name="Wu L."/>
            <person name="Ma J."/>
        </authorList>
    </citation>
    <scope>NUCLEOTIDE SEQUENCE [LARGE SCALE GENOMIC DNA]</scope>
    <source>
        <strain evidence="5">KCTC 42986</strain>
    </source>
</reference>
<evidence type="ECO:0000313" key="4">
    <source>
        <dbReference type="EMBL" id="MFC3110666.1"/>
    </source>
</evidence>
<dbReference type="Proteomes" id="UP001595530">
    <property type="component" value="Unassembled WGS sequence"/>
</dbReference>
<keyword evidence="5" id="KW-1185">Reference proteome</keyword>
<evidence type="ECO:0000259" key="3">
    <source>
        <dbReference type="Pfam" id="PF01103"/>
    </source>
</evidence>
<evidence type="ECO:0000256" key="2">
    <source>
        <dbReference type="ARBA" id="ARBA00023136"/>
    </source>
</evidence>
<dbReference type="RefSeq" id="WP_390327905.1">
    <property type="nucleotide sequence ID" value="NZ_JBHRTP010000085.1"/>
</dbReference>
<feature type="domain" description="Bacterial surface antigen (D15)" evidence="3">
    <location>
        <begin position="21"/>
        <end position="243"/>
    </location>
</feature>
<dbReference type="InterPro" id="IPR000184">
    <property type="entry name" value="Bac_surfAg_D15"/>
</dbReference>
<organism evidence="4 5">
    <name type="scientific">Undibacterium arcticum</name>
    <dbReference type="NCBI Taxonomy" id="1762892"/>
    <lineage>
        <taxon>Bacteria</taxon>
        <taxon>Pseudomonadati</taxon>
        <taxon>Pseudomonadota</taxon>
        <taxon>Betaproteobacteria</taxon>
        <taxon>Burkholderiales</taxon>
        <taxon>Oxalobacteraceae</taxon>
        <taxon>Undibacterium</taxon>
    </lineage>
</organism>
<sequence>MAPRIGIERRPIDLFNGNTRFASLNVYDAQAGVDVGSQFGKYGELRFGMMRGNLHYNVDTGQTVLPQAGVNIGKGGFTGHLYLDQLDSWNFPRDGYGGNLTLLASRQSLGAQDDYNRWSADFVSAHSVGRHTLLLGVRAGGAIGRNPLPIYDQFQFGGLQQLSGYRTGQFFGESVQFASLTYMNKLANAPFLEGAYAGFSLEAGKVGHQLIGGSPGGVVKSMSVFVALDSPLGPLYLAYGRALDGNSSYYLFLGRP</sequence>
<evidence type="ECO:0000313" key="5">
    <source>
        <dbReference type="Proteomes" id="UP001595530"/>
    </source>
</evidence>
<comment type="caution">
    <text evidence="4">The sequence shown here is derived from an EMBL/GenBank/DDBJ whole genome shotgun (WGS) entry which is preliminary data.</text>
</comment>
<gene>
    <name evidence="4" type="ORF">ACFOFO_22380</name>
</gene>
<comment type="subcellular location">
    <subcellularLocation>
        <location evidence="1">Membrane</location>
    </subcellularLocation>
</comment>
<evidence type="ECO:0000256" key="1">
    <source>
        <dbReference type="ARBA" id="ARBA00004370"/>
    </source>
</evidence>
<dbReference type="EMBL" id="JBHRTP010000085">
    <property type="protein sequence ID" value="MFC3110666.1"/>
    <property type="molecule type" value="Genomic_DNA"/>
</dbReference>
<protein>
    <submittedName>
        <fullName evidence="4">BamA/TamA family outer membrane protein</fullName>
    </submittedName>
</protein>